<accession>A0AAV2Z0H0</accession>
<keyword evidence="2" id="KW-0479">Metal-binding</keyword>
<sequence>MQPTQRAAGATSRVSTSRIHVMCVEDVITSFAVFPWRKGMEATCGASVAFRRLPYRQHHRSSKHLLAKAAAQPPPKKVRATQSVSTLAERVKILKWMDEADAQGTKHLFAATSRKFQSSFRRKHNANLTKLMPQERKSVVQHHPGGRKRVYIKAASGRGRKRSEWVTWLHKELLEDWSKIDLGIAAPEHDSSDSFGTAARGILACRTIPALAAIASACVVVAIVACADGRTLARQPPRRRNVFRFTVFKQALQCRRTAGFHKKLRCDRASFLAIAGIVRMHWRTNIHHNIKHSIMKRVALTMMYLAHVLDVLVSLAPHYIKMATTKDAIAQVTEGFNDIAGFPDTVGAMDCTLVRICRPSDYEGWYCRKNYLVVNVQAIVDHNGNFCSYSIRSGSCNDQSIWNNVKRLQII</sequence>
<dbReference type="Pfam" id="PF13359">
    <property type="entry name" value="DDE_Tnp_4"/>
    <property type="match status" value="1"/>
</dbReference>
<keyword evidence="5" id="KW-1185">Reference proteome</keyword>
<dbReference type="AlphaFoldDB" id="A0AAV2Z0H0"/>
<evidence type="ECO:0000313" key="4">
    <source>
        <dbReference type="EMBL" id="DAZ99311.1"/>
    </source>
</evidence>
<evidence type="ECO:0000256" key="2">
    <source>
        <dbReference type="ARBA" id="ARBA00022723"/>
    </source>
</evidence>
<name>A0AAV2Z0H0_9STRA</name>
<dbReference type="GO" id="GO:0046872">
    <property type="term" value="F:metal ion binding"/>
    <property type="evidence" value="ECO:0007669"/>
    <property type="project" value="UniProtKB-KW"/>
</dbReference>
<reference evidence="4" key="1">
    <citation type="submission" date="2022-11" db="EMBL/GenBank/DDBJ databases">
        <authorList>
            <person name="Morgan W.R."/>
            <person name="Tartar A."/>
        </authorList>
    </citation>
    <scope>NUCLEOTIDE SEQUENCE</scope>
    <source>
        <strain evidence="4">ARSEF 373</strain>
    </source>
</reference>
<dbReference type="EMBL" id="DAKRPA010000086">
    <property type="protein sequence ID" value="DAZ99311.1"/>
    <property type="molecule type" value="Genomic_DNA"/>
</dbReference>
<protein>
    <recommendedName>
        <fullName evidence="3">DDE Tnp4 domain-containing protein</fullName>
    </recommendedName>
</protein>
<evidence type="ECO:0000313" key="5">
    <source>
        <dbReference type="Proteomes" id="UP001146120"/>
    </source>
</evidence>
<proteinExistence type="predicted"/>
<evidence type="ECO:0000256" key="1">
    <source>
        <dbReference type="ARBA" id="ARBA00001968"/>
    </source>
</evidence>
<organism evidence="4 5">
    <name type="scientific">Lagenidium giganteum</name>
    <dbReference type="NCBI Taxonomy" id="4803"/>
    <lineage>
        <taxon>Eukaryota</taxon>
        <taxon>Sar</taxon>
        <taxon>Stramenopiles</taxon>
        <taxon>Oomycota</taxon>
        <taxon>Peronosporomycetes</taxon>
        <taxon>Pythiales</taxon>
        <taxon>Pythiaceae</taxon>
    </lineage>
</organism>
<comment type="cofactor">
    <cofactor evidence="1">
        <name>a divalent metal cation</name>
        <dbReference type="ChEBI" id="CHEBI:60240"/>
    </cofactor>
</comment>
<comment type="caution">
    <text evidence="4">The sequence shown here is derived from an EMBL/GenBank/DDBJ whole genome shotgun (WGS) entry which is preliminary data.</text>
</comment>
<gene>
    <name evidence="4" type="ORF">N0F65_005479</name>
</gene>
<dbReference type="Proteomes" id="UP001146120">
    <property type="component" value="Unassembled WGS sequence"/>
</dbReference>
<reference evidence="4" key="2">
    <citation type="journal article" date="2023" name="Microbiol Resour">
        <title>Decontamination and Annotation of the Draft Genome Sequence of the Oomycete Lagenidium giganteum ARSEF 373.</title>
        <authorList>
            <person name="Morgan W.R."/>
            <person name="Tartar A."/>
        </authorList>
    </citation>
    <scope>NUCLEOTIDE SEQUENCE</scope>
    <source>
        <strain evidence="4">ARSEF 373</strain>
    </source>
</reference>
<evidence type="ECO:0000259" key="3">
    <source>
        <dbReference type="Pfam" id="PF13359"/>
    </source>
</evidence>
<dbReference type="InterPro" id="IPR027806">
    <property type="entry name" value="HARBI1_dom"/>
</dbReference>
<feature type="domain" description="DDE Tnp4" evidence="3">
    <location>
        <begin position="349"/>
        <end position="406"/>
    </location>
</feature>